<dbReference type="Proteomes" id="UP000787625">
    <property type="component" value="Unassembled WGS sequence"/>
</dbReference>
<organism evidence="2 3">
    <name type="scientific">Candidatus Avibacteroides avistercoris</name>
    <dbReference type="NCBI Taxonomy" id="2840690"/>
    <lineage>
        <taxon>Bacteria</taxon>
        <taxon>Pseudomonadati</taxon>
        <taxon>Bacteroidota</taxon>
        <taxon>Bacteroidia</taxon>
        <taxon>Bacteroidales</taxon>
        <taxon>Bacteroidaceae</taxon>
        <taxon>Bacteroidaceae incertae sedis</taxon>
        <taxon>Candidatus Avibacteroides</taxon>
    </lineage>
</organism>
<sequence>MKIKSLLLLAVMAFVIAVTSCSKKRTDYVQYVPADAAYVMSLNVQSLLDKSGALDNQRLHDAMVEGASQELSGRSLDMVKALIDDPAESLSLIHI</sequence>
<proteinExistence type="predicted"/>
<evidence type="ECO:0000313" key="3">
    <source>
        <dbReference type="Proteomes" id="UP000787625"/>
    </source>
</evidence>
<reference evidence="2" key="1">
    <citation type="journal article" date="2021" name="PeerJ">
        <title>Extensive microbial diversity within the chicken gut microbiome revealed by metagenomics and culture.</title>
        <authorList>
            <person name="Gilroy R."/>
            <person name="Ravi A."/>
            <person name="Getino M."/>
            <person name="Pursley I."/>
            <person name="Horton D.L."/>
            <person name="Alikhan N.F."/>
            <person name="Baker D."/>
            <person name="Gharbi K."/>
            <person name="Hall N."/>
            <person name="Watson M."/>
            <person name="Adriaenssens E.M."/>
            <person name="Foster-Nyarko E."/>
            <person name="Jarju S."/>
            <person name="Secka A."/>
            <person name="Antonio M."/>
            <person name="Oren A."/>
            <person name="Chaudhuri R.R."/>
            <person name="La Ragione R."/>
            <person name="Hildebrand F."/>
            <person name="Pallen M.J."/>
        </authorList>
    </citation>
    <scope>NUCLEOTIDE SEQUENCE</scope>
    <source>
        <strain evidence="2">MalCec1-1739</strain>
    </source>
</reference>
<accession>A0A9D2UHH2</accession>
<evidence type="ECO:0000256" key="1">
    <source>
        <dbReference type="SAM" id="SignalP"/>
    </source>
</evidence>
<gene>
    <name evidence="2" type="ORF">IAA93_02125</name>
</gene>
<evidence type="ECO:0000313" key="2">
    <source>
        <dbReference type="EMBL" id="HJD52512.1"/>
    </source>
</evidence>
<dbReference type="EMBL" id="DWUP01000042">
    <property type="protein sequence ID" value="HJD52512.1"/>
    <property type="molecule type" value="Genomic_DNA"/>
</dbReference>
<feature type="chain" id="PRO_5038781658" evidence="1">
    <location>
        <begin position="18"/>
        <end position="95"/>
    </location>
</feature>
<feature type="signal peptide" evidence="1">
    <location>
        <begin position="1"/>
        <end position="17"/>
    </location>
</feature>
<reference evidence="2" key="2">
    <citation type="submission" date="2021-04" db="EMBL/GenBank/DDBJ databases">
        <authorList>
            <person name="Gilroy R."/>
        </authorList>
    </citation>
    <scope>NUCLEOTIDE SEQUENCE</scope>
    <source>
        <strain evidence="2">MalCec1-1739</strain>
    </source>
</reference>
<protein>
    <submittedName>
        <fullName evidence="2">DUF4836 family protein</fullName>
    </submittedName>
</protein>
<name>A0A9D2UHH2_9BACT</name>
<comment type="caution">
    <text evidence="2">The sequence shown here is derived from an EMBL/GenBank/DDBJ whole genome shotgun (WGS) entry which is preliminary data.</text>
</comment>
<keyword evidence="1" id="KW-0732">Signal</keyword>
<dbReference type="AlphaFoldDB" id="A0A9D2UHH2"/>
<dbReference type="PROSITE" id="PS51257">
    <property type="entry name" value="PROKAR_LIPOPROTEIN"/>
    <property type="match status" value="1"/>
</dbReference>